<protein>
    <submittedName>
        <fullName evidence="6">Molybdate-binding periplasmic protein</fullName>
    </submittedName>
</protein>
<dbReference type="Pfam" id="PF13531">
    <property type="entry name" value="SBP_bac_11"/>
    <property type="match status" value="1"/>
</dbReference>
<dbReference type="GO" id="GO:0015689">
    <property type="term" value="P:molybdate ion transport"/>
    <property type="evidence" value="ECO:0007669"/>
    <property type="project" value="InterPro"/>
</dbReference>
<dbReference type="GO" id="GO:0046872">
    <property type="term" value="F:metal ion binding"/>
    <property type="evidence" value="ECO:0007669"/>
    <property type="project" value="UniProtKB-KW"/>
</dbReference>
<dbReference type="Proteomes" id="UP000033956">
    <property type="component" value="Unassembled WGS sequence"/>
</dbReference>
<proteinExistence type="inferred from homology"/>
<evidence type="ECO:0000313" key="6">
    <source>
        <dbReference type="EMBL" id="KJL37682.1"/>
    </source>
</evidence>
<dbReference type="OrthoDB" id="9785015at2"/>
<evidence type="ECO:0000256" key="1">
    <source>
        <dbReference type="ARBA" id="ARBA00009175"/>
    </source>
</evidence>
<evidence type="ECO:0000256" key="2">
    <source>
        <dbReference type="ARBA" id="ARBA00022723"/>
    </source>
</evidence>
<dbReference type="InterPro" id="IPR005950">
    <property type="entry name" value="ModA"/>
</dbReference>
<gene>
    <name evidence="6" type="primary">modA</name>
    <name evidence="6" type="ORF">RS81_03440</name>
</gene>
<dbReference type="EMBL" id="JYIZ01000057">
    <property type="protein sequence ID" value="KJL37682.1"/>
    <property type="molecule type" value="Genomic_DNA"/>
</dbReference>
<feature type="binding site" evidence="4">
    <location>
        <position position="207"/>
    </location>
    <ligand>
        <name>molybdate</name>
        <dbReference type="ChEBI" id="CHEBI:36264"/>
    </ligand>
</feature>
<feature type="binding site" evidence="4">
    <location>
        <position position="87"/>
    </location>
    <ligand>
        <name>molybdate</name>
        <dbReference type="ChEBI" id="CHEBI:36264"/>
    </ligand>
</feature>
<dbReference type="PANTHER" id="PTHR30632">
    <property type="entry name" value="MOLYBDATE-BINDING PERIPLASMIC PROTEIN"/>
    <property type="match status" value="1"/>
</dbReference>
<comment type="similarity">
    <text evidence="1">Belongs to the bacterial solute-binding protein ModA family.</text>
</comment>
<evidence type="ECO:0000256" key="5">
    <source>
        <dbReference type="SAM" id="SignalP"/>
    </source>
</evidence>
<evidence type="ECO:0000256" key="4">
    <source>
        <dbReference type="PIRSR" id="PIRSR004846-1"/>
    </source>
</evidence>
<dbReference type="SUPFAM" id="SSF53850">
    <property type="entry name" value="Periplasmic binding protein-like II"/>
    <property type="match status" value="1"/>
</dbReference>
<dbReference type="PATRIC" id="fig|92835.4.peg.3477"/>
<accession>A0A0M2GVY3</accession>
<feature type="binding site" evidence="4">
    <location>
        <position position="58"/>
    </location>
    <ligand>
        <name>molybdate</name>
        <dbReference type="ChEBI" id="CHEBI:36264"/>
    </ligand>
</feature>
<comment type="caution">
    <text evidence="6">The sequence shown here is derived from an EMBL/GenBank/DDBJ whole genome shotgun (WGS) entry which is preliminary data.</text>
</comment>
<sequence length="270" mass="27492">MPRTRRTALAPLSVAILVALSLAGCAQTPDAATETPASEPTVAEEQLTGELTIYAAASLGTAFDELAERFEAQHPSLGVLPISYDGSSTLATQLIEGAPADVFASADEKNMQKVVDAGLIADPQLFATNTLVIAVPAGNPGEVEAIDDLASPDLTVVLCAPEVPCGAASETLLAANDVTVTPASLEQNVTAVLTKVAAGEADAGLVYATDVRGDDRVEEVDAAGAEEVVNRYPVAALTESSNPEAADAFVAFVLGDEGQDVLESLGFGAP</sequence>
<evidence type="ECO:0000256" key="3">
    <source>
        <dbReference type="ARBA" id="ARBA00022729"/>
    </source>
</evidence>
<keyword evidence="4" id="KW-0500">Molybdenum</keyword>
<feature type="signal peptide" evidence="5">
    <location>
        <begin position="1"/>
        <end position="26"/>
    </location>
</feature>
<organism evidence="6 7">
    <name type="scientific">Microbacterium terrae</name>
    <dbReference type="NCBI Taxonomy" id="69369"/>
    <lineage>
        <taxon>Bacteria</taxon>
        <taxon>Bacillati</taxon>
        <taxon>Actinomycetota</taxon>
        <taxon>Actinomycetes</taxon>
        <taxon>Micrococcales</taxon>
        <taxon>Microbacteriaceae</taxon>
        <taxon>Microbacterium</taxon>
    </lineage>
</organism>
<feature type="chain" id="PRO_5039207120" evidence="5">
    <location>
        <begin position="27"/>
        <end position="270"/>
    </location>
</feature>
<reference evidence="6 7" key="1">
    <citation type="submission" date="2015-02" db="EMBL/GenBank/DDBJ databases">
        <title>Draft genome sequences of ten Microbacterium spp. with emphasis on heavy metal contaminated environments.</title>
        <authorList>
            <person name="Corretto E."/>
        </authorList>
    </citation>
    <scope>NUCLEOTIDE SEQUENCE [LARGE SCALE GENOMIC DNA]</scope>
    <source>
        <strain evidence="6 7">DSM 12510</strain>
    </source>
</reference>
<dbReference type="Gene3D" id="3.40.190.10">
    <property type="entry name" value="Periplasmic binding protein-like II"/>
    <property type="match status" value="2"/>
</dbReference>
<dbReference type="PROSITE" id="PS51257">
    <property type="entry name" value="PROKAR_LIPOPROTEIN"/>
    <property type="match status" value="1"/>
</dbReference>
<evidence type="ECO:0000313" key="7">
    <source>
        <dbReference type="Proteomes" id="UP000033956"/>
    </source>
</evidence>
<dbReference type="GO" id="GO:0030973">
    <property type="term" value="F:molybdate ion binding"/>
    <property type="evidence" value="ECO:0007669"/>
    <property type="project" value="TreeGrafter"/>
</dbReference>
<dbReference type="AlphaFoldDB" id="A0A0M2GVY3"/>
<feature type="binding site" evidence="4">
    <location>
        <position position="189"/>
    </location>
    <ligand>
        <name>molybdate</name>
        <dbReference type="ChEBI" id="CHEBI:36264"/>
    </ligand>
</feature>
<keyword evidence="2 4" id="KW-0479">Metal-binding</keyword>
<dbReference type="PANTHER" id="PTHR30632:SF0">
    <property type="entry name" value="SULFATE-BINDING PROTEIN"/>
    <property type="match status" value="1"/>
</dbReference>
<dbReference type="PIRSF" id="PIRSF004846">
    <property type="entry name" value="ModA"/>
    <property type="match status" value="1"/>
</dbReference>
<keyword evidence="7" id="KW-1185">Reference proteome</keyword>
<name>A0A0M2GVY3_9MICO</name>
<keyword evidence="3 5" id="KW-0732">Signal</keyword>
<dbReference type="NCBIfam" id="TIGR01256">
    <property type="entry name" value="modA"/>
    <property type="match status" value="1"/>
</dbReference>
<dbReference type="RefSeq" id="WP_045277300.1">
    <property type="nucleotide sequence ID" value="NZ_BAAAUP010000002.1"/>
</dbReference>
<dbReference type="STRING" id="92835.RS81_03440"/>
<dbReference type="InterPro" id="IPR050682">
    <property type="entry name" value="ModA/WtpA"/>
</dbReference>